<dbReference type="Proteomes" id="UP001066276">
    <property type="component" value="Chromosome 6"/>
</dbReference>
<proteinExistence type="predicted"/>
<keyword evidence="2" id="KW-1185">Reference proteome</keyword>
<evidence type="ECO:0000313" key="2">
    <source>
        <dbReference type="Proteomes" id="UP001066276"/>
    </source>
</evidence>
<protein>
    <submittedName>
        <fullName evidence="1">Uncharacterized protein</fullName>
    </submittedName>
</protein>
<comment type="caution">
    <text evidence="1">The sequence shown here is derived from an EMBL/GenBank/DDBJ whole genome shotgun (WGS) entry which is preliminary data.</text>
</comment>
<name>A0AAV7QTQ9_PLEWA</name>
<dbReference type="AlphaFoldDB" id="A0AAV7QTQ9"/>
<dbReference type="EMBL" id="JANPWB010000010">
    <property type="protein sequence ID" value="KAJ1142540.1"/>
    <property type="molecule type" value="Genomic_DNA"/>
</dbReference>
<reference evidence="1" key="1">
    <citation type="journal article" date="2022" name="bioRxiv">
        <title>Sequencing and chromosome-scale assembly of the giantPleurodeles waltlgenome.</title>
        <authorList>
            <person name="Brown T."/>
            <person name="Elewa A."/>
            <person name="Iarovenko S."/>
            <person name="Subramanian E."/>
            <person name="Araus A.J."/>
            <person name="Petzold A."/>
            <person name="Susuki M."/>
            <person name="Suzuki K.-i.T."/>
            <person name="Hayashi T."/>
            <person name="Toyoda A."/>
            <person name="Oliveira C."/>
            <person name="Osipova E."/>
            <person name="Leigh N.D."/>
            <person name="Simon A."/>
            <person name="Yun M.H."/>
        </authorList>
    </citation>
    <scope>NUCLEOTIDE SEQUENCE</scope>
    <source>
        <strain evidence="1">20211129_DDA</strain>
        <tissue evidence="1">Liver</tissue>
    </source>
</reference>
<evidence type="ECO:0000313" key="1">
    <source>
        <dbReference type="EMBL" id="KAJ1142540.1"/>
    </source>
</evidence>
<gene>
    <name evidence="1" type="ORF">NDU88_008854</name>
</gene>
<organism evidence="1 2">
    <name type="scientific">Pleurodeles waltl</name>
    <name type="common">Iberian ribbed newt</name>
    <dbReference type="NCBI Taxonomy" id="8319"/>
    <lineage>
        <taxon>Eukaryota</taxon>
        <taxon>Metazoa</taxon>
        <taxon>Chordata</taxon>
        <taxon>Craniata</taxon>
        <taxon>Vertebrata</taxon>
        <taxon>Euteleostomi</taxon>
        <taxon>Amphibia</taxon>
        <taxon>Batrachia</taxon>
        <taxon>Caudata</taxon>
        <taxon>Salamandroidea</taxon>
        <taxon>Salamandridae</taxon>
        <taxon>Pleurodelinae</taxon>
        <taxon>Pleurodeles</taxon>
    </lineage>
</organism>
<accession>A0AAV7QTQ9</accession>
<sequence length="90" mass="10069">MWVRPHHAIPAADAGHRYIGDEVRPRSIMWMTHHRPSISTGAPLNKSGVLGPVPCPHPQCGEKNVRVSVHNLRLRRNFLQAELLISPEAV</sequence>